<dbReference type="SMART" id="SM00895">
    <property type="entry name" value="FCD"/>
    <property type="match status" value="1"/>
</dbReference>
<dbReference type="Gene3D" id="1.10.10.10">
    <property type="entry name" value="Winged helix-like DNA-binding domain superfamily/Winged helix DNA-binding domain"/>
    <property type="match status" value="1"/>
</dbReference>
<feature type="domain" description="HTH gntR-type" evidence="4">
    <location>
        <begin position="7"/>
        <end position="74"/>
    </location>
</feature>
<evidence type="ECO:0000259" key="4">
    <source>
        <dbReference type="PROSITE" id="PS50949"/>
    </source>
</evidence>
<evidence type="ECO:0000313" key="6">
    <source>
        <dbReference type="Proteomes" id="UP000613160"/>
    </source>
</evidence>
<reference evidence="5" key="2">
    <citation type="submission" date="2020-09" db="EMBL/GenBank/DDBJ databases">
        <authorList>
            <person name="Sun Q."/>
            <person name="Zhou Y."/>
        </authorList>
    </citation>
    <scope>NUCLEOTIDE SEQUENCE</scope>
    <source>
        <strain evidence="5">CGMCC 1.15493</strain>
    </source>
</reference>
<dbReference type="RefSeq" id="WP_244640476.1">
    <property type="nucleotide sequence ID" value="NZ_BMJJ01000016.1"/>
</dbReference>
<dbReference type="PANTHER" id="PTHR43537">
    <property type="entry name" value="TRANSCRIPTIONAL REGULATOR, GNTR FAMILY"/>
    <property type="match status" value="1"/>
</dbReference>
<evidence type="ECO:0000256" key="2">
    <source>
        <dbReference type="ARBA" id="ARBA00023125"/>
    </source>
</evidence>
<dbReference type="Pfam" id="PF00392">
    <property type="entry name" value="GntR"/>
    <property type="match status" value="1"/>
</dbReference>
<gene>
    <name evidence="5" type="ORF">GCM10011335_49060</name>
</gene>
<accession>A0A916YCU4</accession>
<dbReference type="GO" id="GO:0003677">
    <property type="term" value="F:DNA binding"/>
    <property type="evidence" value="ECO:0007669"/>
    <property type="project" value="UniProtKB-KW"/>
</dbReference>
<keyword evidence="3" id="KW-0804">Transcription</keyword>
<dbReference type="InterPro" id="IPR000524">
    <property type="entry name" value="Tscrpt_reg_HTH_GntR"/>
</dbReference>
<sequence length="325" mass="36060">MVAFERKPAYASMTETLRESMARGRIPAGTVILESHLANLFKSSRAPVRQALATLESEGLVGRFAGRGLVVGRGSEPSRIPITKEMLAPTSSDGLLPDVDPADAVYYAVERNIILHSLFGGYRVNELALAREYDISRLAARNILLRAQGVGIVRKGEKSHWWIVPLNLDRMAALYELRAILEPVALGNAASRIPMALVDEIVERHRAAIGRFPEVGIATLDELEDDIHVKLLSYSTNAEIVEALKRGRALFVSTKHIQIALRRTELIDPFLDEHLSVVEGLRKNRVHAAKQALHDHLRSSNTKSLRNLASFNESQKVEPVDYILT</sequence>
<keyword evidence="2" id="KW-0238">DNA-binding</keyword>
<dbReference type="EMBL" id="BMJJ01000016">
    <property type="protein sequence ID" value="GGD40520.1"/>
    <property type="molecule type" value="Genomic_DNA"/>
</dbReference>
<dbReference type="Gene3D" id="1.20.120.530">
    <property type="entry name" value="GntR ligand-binding domain-like"/>
    <property type="match status" value="1"/>
</dbReference>
<keyword evidence="1" id="KW-0805">Transcription regulation</keyword>
<comment type="caution">
    <text evidence="5">The sequence shown here is derived from an EMBL/GenBank/DDBJ whole genome shotgun (WGS) entry which is preliminary data.</text>
</comment>
<evidence type="ECO:0000313" key="5">
    <source>
        <dbReference type="EMBL" id="GGD40520.1"/>
    </source>
</evidence>
<dbReference type="InterPro" id="IPR036390">
    <property type="entry name" value="WH_DNA-bd_sf"/>
</dbReference>
<dbReference type="InterPro" id="IPR011711">
    <property type="entry name" value="GntR_C"/>
</dbReference>
<dbReference type="AlphaFoldDB" id="A0A916YCU4"/>
<dbReference type="InterPro" id="IPR036388">
    <property type="entry name" value="WH-like_DNA-bd_sf"/>
</dbReference>
<protein>
    <submittedName>
        <fullName evidence="5">GntR family transcriptional regulator</fullName>
    </submittedName>
</protein>
<dbReference type="Proteomes" id="UP000613160">
    <property type="component" value="Unassembled WGS sequence"/>
</dbReference>
<dbReference type="PANTHER" id="PTHR43537:SF5">
    <property type="entry name" value="UXU OPERON TRANSCRIPTIONAL REGULATOR"/>
    <property type="match status" value="1"/>
</dbReference>
<dbReference type="GO" id="GO:0003700">
    <property type="term" value="F:DNA-binding transcription factor activity"/>
    <property type="evidence" value="ECO:0007669"/>
    <property type="project" value="InterPro"/>
</dbReference>
<dbReference type="PROSITE" id="PS50949">
    <property type="entry name" value="HTH_GNTR"/>
    <property type="match status" value="1"/>
</dbReference>
<proteinExistence type="predicted"/>
<organism evidence="5 6">
    <name type="scientific">Aureimonas glaciei</name>
    <dbReference type="NCBI Taxonomy" id="1776957"/>
    <lineage>
        <taxon>Bacteria</taxon>
        <taxon>Pseudomonadati</taxon>
        <taxon>Pseudomonadota</taxon>
        <taxon>Alphaproteobacteria</taxon>
        <taxon>Hyphomicrobiales</taxon>
        <taxon>Aurantimonadaceae</taxon>
        <taxon>Aureimonas</taxon>
    </lineage>
</organism>
<evidence type="ECO:0000256" key="3">
    <source>
        <dbReference type="ARBA" id="ARBA00023163"/>
    </source>
</evidence>
<name>A0A916YCU4_9HYPH</name>
<dbReference type="SUPFAM" id="SSF48008">
    <property type="entry name" value="GntR ligand-binding domain-like"/>
    <property type="match status" value="1"/>
</dbReference>
<dbReference type="Pfam" id="PF07729">
    <property type="entry name" value="FCD"/>
    <property type="match status" value="1"/>
</dbReference>
<reference evidence="5" key="1">
    <citation type="journal article" date="2014" name="Int. J. Syst. Evol. Microbiol.">
        <title>Complete genome sequence of Corynebacterium casei LMG S-19264T (=DSM 44701T), isolated from a smear-ripened cheese.</title>
        <authorList>
            <consortium name="US DOE Joint Genome Institute (JGI-PGF)"/>
            <person name="Walter F."/>
            <person name="Albersmeier A."/>
            <person name="Kalinowski J."/>
            <person name="Ruckert C."/>
        </authorList>
    </citation>
    <scope>NUCLEOTIDE SEQUENCE</scope>
    <source>
        <strain evidence="5">CGMCC 1.15493</strain>
    </source>
</reference>
<keyword evidence="6" id="KW-1185">Reference proteome</keyword>
<evidence type="ECO:0000256" key="1">
    <source>
        <dbReference type="ARBA" id="ARBA00023015"/>
    </source>
</evidence>
<dbReference type="SMART" id="SM00345">
    <property type="entry name" value="HTH_GNTR"/>
    <property type="match status" value="1"/>
</dbReference>
<dbReference type="SUPFAM" id="SSF46785">
    <property type="entry name" value="Winged helix' DNA-binding domain"/>
    <property type="match status" value="1"/>
</dbReference>
<dbReference type="InterPro" id="IPR008920">
    <property type="entry name" value="TF_FadR/GntR_C"/>
</dbReference>